<sequence length="61" mass="6935">MSEISDTYACDRCTYVQSSNAEKCEMCDTPNPNRSKLRKENDDKVIKCPTCTFDNTGDFIT</sequence>
<reference evidence="1" key="1">
    <citation type="submission" date="2021-02" db="EMBL/GenBank/DDBJ databases">
        <authorList>
            <person name="Nowell W R."/>
        </authorList>
    </citation>
    <scope>NUCLEOTIDE SEQUENCE</scope>
</reference>
<dbReference type="SUPFAM" id="SSF90209">
    <property type="entry name" value="Ran binding protein zinc finger-like"/>
    <property type="match status" value="1"/>
</dbReference>
<organism evidence="1 2">
    <name type="scientific">Adineta steineri</name>
    <dbReference type="NCBI Taxonomy" id="433720"/>
    <lineage>
        <taxon>Eukaryota</taxon>
        <taxon>Metazoa</taxon>
        <taxon>Spiralia</taxon>
        <taxon>Gnathifera</taxon>
        <taxon>Rotifera</taxon>
        <taxon>Eurotatoria</taxon>
        <taxon>Bdelloidea</taxon>
        <taxon>Adinetida</taxon>
        <taxon>Adinetidae</taxon>
        <taxon>Adineta</taxon>
    </lineage>
</organism>
<evidence type="ECO:0000313" key="1">
    <source>
        <dbReference type="EMBL" id="CAF4419551.1"/>
    </source>
</evidence>
<proteinExistence type="predicted"/>
<dbReference type="Proteomes" id="UP000663844">
    <property type="component" value="Unassembled WGS sequence"/>
</dbReference>
<dbReference type="EMBL" id="CAJOAZ010028700">
    <property type="protein sequence ID" value="CAF4419551.1"/>
    <property type="molecule type" value="Genomic_DNA"/>
</dbReference>
<gene>
    <name evidence="1" type="ORF">OXD698_LOCUS52550</name>
</gene>
<comment type="caution">
    <text evidence="1">The sequence shown here is derived from an EMBL/GenBank/DDBJ whole genome shotgun (WGS) entry which is preliminary data.</text>
</comment>
<accession>A0A820QFE8</accession>
<name>A0A820QFE8_9BILA</name>
<feature type="non-terminal residue" evidence="1">
    <location>
        <position position="1"/>
    </location>
</feature>
<dbReference type="AlphaFoldDB" id="A0A820QFE8"/>
<evidence type="ECO:0000313" key="2">
    <source>
        <dbReference type="Proteomes" id="UP000663844"/>
    </source>
</evidence>
<dbReference type="InterPro" id="IPR036443">
    <property type="entry name" value="Znf_RanBP2_sf"/>
</dbReference>
<protein>
    <submittedName>
        <fullName evidence="1">Uncharacterized protein</fullName>
    </submittedName>
</protein>
<dbReference type="Gene3D" id="4.10.1060.10">
    <property type="entry name" value="Zinc finger, RanBP2-type"/>
    <property type="match status" value="1"/>
</dbReference>